<dbReference type="Proteomes" id="UP001316384">
    <property type="component" value="Chromosome"/>
</dbReference>
<dbReference type="NCBIfam" id="TIGR00173">
    <property type="entry name" value="menD"/>
    <property type="match status" value="1"/>
</dbReference>
<dbReference type="HAMAP" id="MF_01659">
    <property type="entry name" value="MenD"/>
    <property type="match status" value="1"/>
</dbReference>
<accession>A0ABY5KR92</accession>
<dbReference type="Gene3D" id="3.40.50.970">
    <property type="match status" value="2"/>
</dbReference>
<evidence type="ECO:0000256" key="1">
    <source>
        <dbReference type="ARBA" id="ARBA00022679"/>
    </source>
</evidence>
<organism evidence="10 11">
    <name type="scientific">Cellulomonas xiejunii</name>
    <dbReference type="NCBI Taxonomy" id="2968083"/>
    <lineage>
        <taxon>Bacteria</taxon>
        <taxon>Bacillati</taxon>
        <taxon>Actinomycetota</taxon>
        <taxon>Actinomycetes</taxon>
        <taxon>Micrococcales</taxon>
        <taxon>Cellulomonadaceae</taxon>
        <taxon>Cellulomonas</taxon>
    </lineage>
</organism>
<dbReference type="EMBL" id="CP101987">
    <property type="protein sequence ID" value="UUI70853.1"/>
    <property type="molecule type" value="Genomic_DNA"/>
</dbReference>
<feature type="region of interest" description="Disordered" evidence="7">
    <location>
        <begin position="1"/>
        <end position="33"/>
    </location>
</feature>
<keyword evidence="2 6" id="KW-0479">Metal-binding</keyword>
<evidence type="ECO:0000256" key="4">
    <source>
        <dbReference type="ARBA" id="ARBA00023052"/>
    </source>
</evidence>
<keyword evidence="6" id="KW-0474">Menaquinone biosynthesis</keyword>
<comment type="similarity">
    <text evidence="6">Belongs to the TPP enzyme family. MenD subfamily.</text>
</comment>
<evidence type="ECO:0000313" key="11">
    <source>
        <dbReference type="Proteomes" id="UP001316384"/>
    </source>
</evidence>
<protein>
    <recommendedName>
        <fullName evidence="6">2-succinyl-5-enolpyruvyl-6-hydroxy-3-cyclohexene-1-carboxylate synthase</fullName>
        <shortName evidence="6">SEPHCHC synthase</shortName>
        <ecNumber evidence="6">2.2.1.9</ecNumber>
    </recommendedName>
    <alternativeName>
        <fullName evidence="6">Menaquinone biosynthesis protein MenD</fullName>
    </alternativeName>
</protein>
<comment type="catalytic activity">
    <reaction evidence="6">
        <text>isochorismate + 2-oxoglutarate + H(+) = 5-enolpyruvoyl-6-hydroxy-2-succinyl-cyclohex-3-ene-1-carboxylate + CO2</text>
        <dbReference type="Rhea" id="RHEA:25593"/>
        <dbReference type="ChEBI" id="CHEBI:15378"/>
        <dbReference type="ChEBI" id="CHEBI:16526"/>
        <dbReference type="ChEBI" id="CHEBI:16810"/>
        <dbReference type="ChEBI" id="CHEBI:29780"/>
        <dbReference type="ChEBI" id="CHEBI:58818"/>
        <dbReference type="EC" id="2.2.1.9"/>
    </reaction>
</comment>
<comment type="cofactor">
    <cofactor evidence="6">
        <name>thiamine diphosphate</name>
        <dbReference type="ChEBI" id="CHEBI:58937"/>
    </cofactor>
    <text evidence="6">Binds 1 thiamine pyrophosphate per subunit.</text>
</comment>
<dbReference type="SUPFAM" id="SSF52518">
    <property type="entry name" value="Thiamin diphosphate-binding fold (THDP-binding)"/>
    <property type="match status" value="2"/>
</dbReference>
<proteinExistence type="inferred from homology"/>
<keyword evidence="4 6" id="KW-0786">Thiamine pyrophosphate</keyword>
<dbReference type="PANTHER" id="PTHR42916:SF1">
    <property type="entry name" value="PROTEIN PHYLLO, CHLOROPLASTIC"/>
    <property type="match status" value="1"/>
</dbReference>
<comment type="cofactor">
    <cofactor evidence="6">
        <name>Mg(2+)</name>
        <dbReference type="ChEBI" id="CHEBI:18420"/>
    </cofactor>
    <cofactor evidence="6">
        <name>Mn(2+)</name>
        <dbReference type="ChEBI" id="CHEBI:29035"/>
    </cofactor>
</comment>
<evidence type="ECO:0000256" key="2">
    <source>
        <dbReference type="ARBA" id="ARBA00022723"/>
    </source>
</evidence>
<dbReference type="PANTHER" id="PTHR42916">
    <property type="entry name" value="2-SUCCINYL-5-ENOLPYRUVYL-6-HYDROXY-3-CYCLOHEXENE-1-CARBOXYLATE SYNTHASE"/>
    <property type="match status" value="1"/>
</dbReference>
<dbReference type="InterPro" id="IPR011766">
    <property type="entry name" value="TPP_enzyme_TPP-bd"/>
</dbReference>
<dbReference type="RefSeq" id="WP_227576190.1">
    <property type="nucleotide sequence ID" value="NZ_JAJENF010000004.1"/>
</dbReference>
<dbReference type="CDD" id="cd07037">
    <property type="entry name" value="TPP_PYR_MenD"/>
    <property type="match status" value="1"/>
</dbReference>
<evidence type="ECO:0000256" key="5">
    <source>
        <dbReference type="ARBA" id="ARBA00023211"/>
    </source>
</evidence>
<dbReference type="EC" id="2.2.1.9" evidence="6"/>
<evidence type="ECO:0000256" key="6">
    <source>
        <dbReference type="HAMAP-Rule" id="MF_01659"/>
    </source>
</evidence>
<comment type="function">
    <text evidence="6">Catalyzes the thiamine diphosphate-dependent decarboxylation of 2-oxoglutarate and the subsequent addition of the resulting succinic semialdehyde-thiamine pyrophosphate anion to isochorismate to yield 2-succinyl-5-enolpyruvyl-6-hydroxy-3-cyclohexene-1-carboxylate (SEPHCHC).</text>
</comment>
<dbReference type="Pfam" id="PF02776">
    <property type="entry name" value="TPP_enzyme_N"/>
    <property type="match status" value="1"/>
</dbReference>
<dbReference type="CDD" id="cd02009">
    <property type="entry name" value="TPP_SHCHC_synthase"/>
    <property type="match status" value="1"/>
</dbReference>
<evidence type="ECO:0000313" key="10">
    <source>
        <dbReference type="EMBL" id="UUI70853.1"/>
    </source>
</evidence>
<reference evidence="10 11" key="1">
    <citation type="submission" date="2022-07" db="EMBL/GenBank/DDBJ databases">
        <title>Novel species in genus cellulomonas.</title>
        <authorList>
            <person name="Ye L."/>
        </authorList>
    </citation>
    <scope>NUCLEOTIDE SEQUENCE [LARGE SCALE GENOMIC DNA]</scope>
    <source>
        <strain evidence="11">zg-B89</strain>
    </source>
</reference>
<dbReference type="GO" id="GO:0070204">
    <property type="term" value="F:2-succinyl-5-enolpyruvyl-6-hydroxy-3-cyclohexene-1-carboxylic-acid synthase activity"/>
    <property type="evidence" value="ECO:0007669"/>
    <property type="project" value="UniProtKB-EC"/>
</dbReference>
<dbReference type="Gene3D" id="3.40.50.1220">
    <property type="entry name" value="TPP-binding domain"/>
    <property type="match status" value="1"/>
</dbReference>
<keyword evidence="11" id="KW-1185">Reference proteome</keyword>
<dbReference type="InterPro" id="IPR012001">
    <property type="entry name" value="Thiamin_PyroP_enz_TPP-bd_dom"/>
</dbReference>
<evidence type="ECO:0000259" key="9">
    <source>
        <dbReference type="Pfam" id="PF02776"/>
    </source>
</evidence>
<keyword evidence="1 6" id="KW-0808">Transferase</keyword>
<feature type="domain" description="Thiamine pyrophosphate enzyme TPP-binding" evidence="8">
    <location>
        <begin position="488"/>
        <end position="614"/>
    </location>
</feature>
<feature type="domain" description="Thiamine pyrophosphate enzyme N-terminal TPP-binding" evidence="9">
    <location>
        <begin position="37"/>
        <end position="171"/>
    </location>
</feature>
<dbReference type="InterPro" id="IPR029061">
    <property type="entry name" value="THDP-binding"/>
</dbReference>
<feature type="region of interest" description="Disordered" evidence="7">
    <location>
        <begin position="233"/>
        <end position="260"/>
    </location>
</feature>
<keyword evidence="5 6" id="KW-0464">Manganese</keyword>
<name>A0ABY5KR92_9CELL</name>
<keyword evidence="3 6" id="KW-0460">Magnesium</keyword>
<sequence length="645" mass="66679">MMADVTPEDPPARRRQRRDATALPGDGARPPSPAVAAARVLVQALAALGVRDVVLAPGSRSAPLAYAFADAARPDDERPAGAPAIRLHVRVDERDAGFLALGLAKASAHAGLRGPGPARPVAVVTTSGTAVANLHPAVLEARHAGLPLVLLTADRPHELRGTGANQTTEQAQLFGSSVRLAVDVPAPSGLPGEDRDLRRVVSRALAAATGARTGDPGPVHLNLAFREPLVPGDEPWPTAADAGLSHVGGRAQPAEQSAASTGAVPLVVEAVDDERERARPSRRARGAVPTVVVAGDGAGPGAARLAEANGWPLLAEPSSGARQGPNAVGAYRLLLADERLGGRVGRVVVLGRPTLSRPVQVLLARPDVDVLVVAPRGTDWPDAARNASQVLLEVPWRMRQGRVGAPAGWLDAWRTADAAAQDVLSGVLDAPEDARRSRSGPRVSGWALARAVARASAPDDVLVVGSSNPVRDLDLVARWDLAPLVLANRGLAGIDGTIATATGVALALPDRRVRAYLGDLTFLHDVGGLLRGPAEPSVDLQIVVSNDDGGSVFTTLEHGAPERADVFERVFATPHGVDIAALCAAYGVRHTRVVDTDGLLPALAAPGTGMSVVEVRVDRAHRRSLGERLAAEVAAAVDKALSPLS</sequence>
<evidence type="ECO:0000259" key="8">
    <source>
        <dbReference type="Pfam" id="PF02775"/>
    </source>
</evidence>
<comment type="pathway">
    <text evidence="6">Quinol/quinone metabolism; 1,4-dihydroxy-2-naphthoate biosynthesis; 1,4-dihydroxy-2-naphthoate from chorismate: step 2/7.</text>
</comment>
<dbReference type="InterPro" id="IPR004433">
    <property type="entry name" value="MenaQ_synth_MenD"/>
</dbReference>
<gene>
    <name evidence="6 10" type="primary">menD</name>
    <name evidence="10" type="ORF">NP048_13780</name>
</gene>
<comment type="subunit">
    <text evidence="6">Homodimer.</text>
</comment>
<evidence type="ECO:0000256" key="7">
    <source>
        <dbReference type="SAM" id="MobiDB-lite"/>
    </source>
</evidence>
<dbReference type="Pfam" id="PF02775">
    <property type="entry name" value="TPP_enzyme_C"/>
    <property type="match status" value="1"/>
</dbReference>
<evidence type="ECO:0000256" key="3">
    <source>
        <dbReference type="ARBA" id="ARBA00022842"/>
    </source>
</evidence>
<comment type="pathway">
    <text evidence="6">Quinol/quinone metabolism; menaquinone biosynthesis.</text>
</comment>